<dbReference type="RefSeq" id="WP_077022483.1">
    <property type="nucleotide sequence ID" value="NZ_CP017641.1"/>
</dbReference>
<evidence type="ECO:0000313" key="1">
    <source>
        <dbReference type="EMBL" id="APZ90612.1"/>
    </source>
</evidence>
<evidence type="ECO:0000313" key="2">
    <source>
        <dbReference type="Proteomes" id="UP000187735"/>
    </source>
</evidence>
<gene>
    <name evidence="1" type="ORF">Fuma_00192</name>
</gene>
<reference evidence="1 2" key="1">
    <citation type="journal article" date="2016" name="Front. Microbiol.">
        <title>Fuerstia marisgermanicae gen. nov., sp. nov., an Unusual Member of the Phylum Planctomycetes from the German Wadden Sea.</title>
        <authorList>
            <person name="Kohn T."/>
            <person name="Heuer A."/>
            <person name="Jogler M."/>
            <person name="Vollmers J."/>
            <person name="Boedeker C."/>
            <person name="Bunk B."/>
            <person name="Rast P."/>
            <person name="Borchert D."/>
            <person name="Glockner I."/>
            <person name="Freese H.M."/>
            <person name="Klenk H.P."/>
            <person name="Overmann J."/>
            <person name="Kaster A.K."/>
            <person name="Rohde M."/>
            <person name="Wiegand S."/>
            <person name="Jogler C."/>
        </authorList>
    </citation>
    <scope>NUCLEOTIDE SEQUENCE [LARGE SCALE GENOMIC DNA]</scope>
    <source>
        <strain evidence="1 2">NH11</strain>
    </source>
</reference>
<organism evidence="1 2">
    <name type="scientific">Fuerstiella marisgermanici</name>
    <dbReference type="NCBI Taxonomy" id="1891926"/>
    <lineage>
        <taxon>Bacteria</taxon>
        <taxon>Pseudomonadati</taxon>
        <taxon>Planctomycetota</taxon>
        <taxon>Planctomycetia</taxon>
        <taxon>Planctomycetales</taxon>
        <taxon>Planctomycetaceae</taxon>
        <taxon>Fuerstiella</taxon>
    </lineage>
</organism>
<dbReference type="AlphaFoldDB" id="A0A1P8W967"/>
<dbReference type="Proteomes" id="UP000187735">
    <property type="component" value="Chromosome"/>
</dbReference>
<name>A0A1P8W967_9PLAN</name>
<dbReference type="OrthoDB" id="213948at2"/>
<proteinExistence type="predicted"/>
<keyword evidence="2" id="KW-1185">Reference proteome</keyword>
<dbReference type="STRING" id="1891926.Fuma_00192"/>
<sequence length="176" mass="20461">MFDEFDREMHFRRLWESVRIERRVPYSLFTFGDSDLPYYLVTLQKEDGETVRIRQGQITISRAKIITPDSMRPEFRDFFEENEDAGMADFLMARSAAFSNLKLNNKRGSEEIVTDTVEEAVDRLNRRLDVEEEDRVAILSAPPSMAGVALLKYASERIMESAPDNLNELRDRGFLP</sequence>
<accession>A0A1P8W967</accession>
<dbReference type="EMBL" id="CP017641">
    <property type="protein sequence ID" value="APZ90612.1"/>
    <property type="molecule type" value="Genomic_DNA"/>
</dbReference>
<dbReference type="KEGG" id="fmr:Fuma_00192"/>
<protein>
    <submittedName>
        <fullName evidence="1">Uncharacterized protein</fullName>
    </submittedName>
</protein>